<dbReference type="SMART" id="SM00479">
    <property type="entry name" value="EXOIII"/>
    <property type="match status" value="1"/>
</dbReference>
<keyword evidence="2" id="KW-0378">Hydrolase</keyword>
<dbReference type="InterPro" id="IPR036397">
    <property type="entry name" value="RNaseH_sf"/>
</dbReference>
<dbReference type="InterPro" id="IPR013520">
    <property type="entry name" value="Ribonucl_H"/>
</dbReference>
<feature type="domain" description="Exonuclease" evidence="4">
    <location>
        <begin position="24"/>
        <end position="199"/>
    </location>
</feature>
<accession>A0ABY6MRD8</accession>
<dbReference type="Pfam" id="PF00929">
    <property type="entry name" value="RNase_T"/>
    <property type="match status" value="1"/>
</dbReference>
<dbReference type="PANTHER" id="PTHR30231">
    <property type="entry name" value="DNA POLYMERASE III SUBUNIT EPSILON"/>
    <property type="match status" value="1"/>
</dbReference>
<evidence type="ECO:0000256" key="3">
    <source>
        <dbReference type="ARBA" id="ARBA00022839"/>
    </source>
</evidence>
<dbReference type="GO" id="GO:0004527">
    <property type="term" value="F:exonuclease activity"/>
    <property type="evidence" value="ECO:0007669"/>
    <property type="project" value="UniProtKB-KW"/>
</dbReference>
<sequence length="219" mass="24605">MTRAWWGWWRARPPEPGPSAARERWVVVDVESSGLDARRDRLLAIAALAVHVEGERARIALGDSFEVVLRQPEPTDRLDKDNILLHGIGVGAQRQGVEPRDALLAFERYLAGAPLIAFHAAFDQTLIERACRATLQRRLPHEWVDLMPVARVLAPEVGARTLDEWMAHFGIRCLQRHQAAADTLATAELLLCLWPRLRAQGPVTFAALQRLASQSRWLP</sequence>
<name>A0ABY6MRD8_9BURK</name>
<keyword evidence="3 5" id="KW-0269">Exonuclease</keyword>
<keyword evidence="1" id="KW-0540">Nuclease</keyword>
<reference evidence="5" key="1">
    <citation type="submission" date="2022-10" db="EMBL/GenBank/DDBJ databases">
        <title>Complete genome sequence of Schlegelella aquatica LMG 23380.</title>
        <authorList>
            <person name="Musilova J."/>
            <person name="Kourilova X."/>
            <person name="Bezdicek M."/>
            <person name="Hermankova K."/>
            <person name="Obruca S."/>
            <person name="Sedlar K."/>
        </authorList>
    </citation>
    <scope>NUCLEOTIDE SEQUENCE</scope>
    <source>
        <strain evidence="5">LMG 23380</strain>
    </source>
</reference>
<gene>
    <name evidence="5" type="ORF">OMP39_13070</name>
</gene>
<evidence type="ECO:0000313" key="6">
    <source>
        <dbReference type="Proteomes" id="UP001163266"/>
    </source>
</evidence>
<evidence type="ECO:0000256" key="1">
    <source>
        <dbReference type="ARBA" id="ARBA00022722"/>
    </source>
</evidence>
<proteinExistence type="predicted"/>
<dbReference type="PANTHER" id="PTHR30231:SF4">
    <property type="entry name" value="PROTEIN NEN2"/>
    <property type="match status" value="1"/>
</dbReference>
<dbReference type="CDD" id="cd06127">
    <property type="entry name" value="DEDDh"/>
    <property type="match status" value="1"/>
</dbReference>
<dbReference type="SUPFAM" id="SSF53098">
    <property type="entry name" value="Ribonuclease H-like"/>
    <property type="match status" value="1"/>
</dbReference>
<dbReference type="InterPro" id="IPR012337">
    <property type="entry name" value="RNaseH-like_sf"/>
</dbReference>
<evidence type="ECO:0000259" key="4">
    <source>
        <dbReference type="SMART" id="SM00479"/>
    </source>
</evidence>
<dbReference type="Proteomes" id="UP001163266">
    <property type="component" value="Chromosome"/>
</dbReference>
<protein>
    <submittedName>
        <fullName evidence="5">3'-5' exonuclease</fullName>
    </submittedName>
</protein>
<evidence type="ECO:0000313" key="5">
    <source>
        <dbReference type="EMBL" id="UZD54576.1"/>
    </source>
</evidence>
<dbReference type="Gene3D" id="3.30.420.10">
    <property type="entry name" value="Ribonuclease H-like superfamily/Ribonuclease H"/>
    <property type="match status" value="1"/>
</dbReference>
<evidence type="ECO:0000256" key="2">
    <source>
        <dbReference type="ARBA" id="ARBA00022801"/>
    </source>
</evidence>
<dbReference type="EMBL" id="CP110257">
    <property type="protein sequence ID" value="UZD54576.1"/>
    <property type="molecule type" value="Genomic_DNA"/>
</dbReference>
<dbReference type="RefSeq" id="WP_264892157.1">
    <property type="nucleotide sequence ID" value="NZ_CP110257.1"/>
</dbReference>
<organism evidence="5 6">
    <name type="scientific">Caldimonas aquatica</name>
    <dbReference type="NCBI Taxonomy" id="376175"/>
    <lineage>
        <taxon>Bacteria</taxon>
        <taxon>Pseudomonadati</taxon>
        <taxon>Pseudomonadota</taxon>
        <taxon>Betaproteobacteria</taxon>
        <taxon>Burkholderiales</taxon>
        <taxon>Sphaerotilaceae</taxon>
        <taxon>Caldimonas</taxon>
    </lineage>
</organism>
<keyword evidence="6" id="KW-1185">Reference proteome</keyword>